<reference evidence="2" key="1">
    <citation type="submission" date="2016-10" db="EMBL/GenBank/DDBJ databases">
        <authorList>
            <person name="Varghese N."/>
            <person name="Submissions S."/>
        </authorList>
    </citation>
    <scope>NUCLEOTIDE SEQUENCE [LARGE SCALE GENOMIC DNA]</scope>
    <source>
        <strain evidence="2">NLAE-zl-G277</strain>
    </source>
</reference>
<organism evidence="1 2">
    <name type="scientific">Enterocloster lavalensis</name>
    <dbReference type="NCBI Taxonomy" id="460384"/>
    <lineage>
        <taxon>Bacteria</taxon>
        <taxon>Bacillati</taxon>
        <taxon>Bacillota</taxon>
        <taxon>Clostridia</taxon>
        <taxon>Lachnospirales</taxon>
        <taxon>Lachnospiraceae</taxon>
        <taxon>Enterocloster</taxon>
    </lineage>
</organism>
<dbReference type="EMBL" id="FOIM01000012">
    <property type="protein sequence ID" value="SET72415.1"/>
    <property type="molecule type" value="Genomic_DNA"/>
</dbReference>
<dbReference type="AlphaFoldDB" id="A0A1I0GN15"/>
<dbReference type="Pfam" id="PF14345">
    <property type="entry name" value="GDYXXLXY"/>
    <property type="match status" value="1"/>
</dbReference>
<name>A0A1I0GN15_9FIRM</name>
<protein>
    <submittedName>
        <fullName evidence="1">GDYXXLXY protein</fullName>
    </submittedName>
</protein>
<accession>A0A1I0GN15</accession>
<proteinExistence type="predicted"/>
<sequence length="182" mass="20914">MKKHRNKLILAAFALQILMLLGIVGAVYAVSLNGRTAVVEMTGYDPYDALRGRYLHLRNPDSDIPLEPGSVERYEALPWDNNDVYVILETDPDSGLERFSYATLDRPGRDVAYLKCASGYLRTYDNDPRIYIYPRIEEYYLNEAQAAQLDRAVTWDTKIRLSLKLWHGLYVVDGMEIDGVRY</sequence>
<evidence type="ECO:0000313" key="1">
    <source>
        <dbReference type="EMBL" id="SET72415.1"/>
    </source>
</evidence>
<gene>
    <name evidence="1" type="ORF">SAMN05216313_112102</name>
</gene>
<evidence type="ECO:0000313" key="2">
    <source>
        <dbReference type="Proteomes" id="UP000198508"/>
    </source>
</evidence>
<dbReference type="GeneID" id="93278796"/>
<keyword evidence="2" id="KW-1185">Reference proteome</keyword>
<dbReference type="RefSeq" id="WP_092364357.1">
    <property type="nucleotide sequence ID" value="NZ_CAJJSN010000001.1"/>
</dbReference>
<dbReference type="InterPro" id="IPR025833">
    <property type="entry name" value="GDYXXLXY"/>
</dbReference>
<dbReference type="Proteomes" id="UP000198508">
    <property type="component" value="Unassembled WGS sequence"/>
</dbReference>